<evidence type="ECO:0008006" key="4">
    <source>
        <dbReference type="Google" id="ProtNLM"/>
    </source>
</evidence>
<accession>K6XCA0</accession>
<evidence type="ECO:0000313" key="2">
    <source>
        <dbReference type="EMBL" id="GAB96429.1"/>
    </source>
</evidence>
<proteinExistence type="predicted"/>
<gene>
    <name evidence="2" type="ORF">KILIM_039_00030</name>
</gene>
<organism evidence="2 3">
    <name type="scientific">Kineosphaera limosa NBRC 100340</name>
    <dbReference type="NCBI Taxonomy" id="1184609"/>
    <lineage>
        <taxon>Bacteria</taxon>
        <taxon>Bacillati</taxon>
        <taxon>Actinomycetota</taxon>
        <taxon>Actinomycetes</taxon>
        <taxon>Micrococcales</taxon>
        <taxon>Dermatophilaceae</taxon>
        <taxon>Kineosphaera</taxon>
    </lineage>
</organism>
<dbReference type="Proteomes" id="UP000008366">
    <property type="component" value="Unassembled WGS sequence"/>
</dbReference>
<evidence type="ECO:0000256" key="1">
    <source>
        <dbReference type="SAM" id="SignalP"/>
    </source>
</evidence>
<keyword evidence="1" id="KW-0732">Signal</keyword>
<protein>
    <recommendedName>
        <fullName evidence="4">DUF4439 domain-containing protein</fullName>
    </recommendedName>
</protein>
<feature type="chain" id="PRO_5003900216" description="DUF4439 domain-containing protein" evidence="1">
    <location>
        <begin position="30"/>
        <end position="300"/>
    </location>
</feature>
<sequence length="300" mass="31492">MSTQSPTHGRRLLTVYASAAVLAMLASCAAPPPVDPLIDDAALAELSALVTTDGLAHEPVESRGTVESTYAVVRIAADKTGQVLNDRTVASLRSHLDEVEPATLATVREQVEALGALVALGQDDPHRAAIVANARKVLAQPVGPAELEAAARALEALQRMGESAQGLAPIRLDGLAPQDPRAAWALRLQQLTGQTAGTATWRSAAVEATRQRIAQWAAPAPTAGFWVDARALVGTQDLDEASMRRMYDVARSTRGCSAYPHLFNAGGGADLCDLIVIADAVEATGTEESRKPDSNSWPTP</sequence>
<reference evidence="2 3" key="1">
    <citation type="submission" date="2012-08" db="EMBL/GenBank/DDBJ databases">
        <title>Whole genome shotgun sequence of Kineosphaera limosa NBRC 100340.</title>
        <authorList>
            <person name="Yoshida I."/>
            <person name="Isaki S."/>
            <person name="Hosoyama A."/>
            <person name="Tsuchikane K."/>
            <person name="Katsumata H."/>
            <person name="Ando Y."/>
            <person name="Ohji S."/>
            <person name="Hamada M."/>
            <person name="Tamura T."/>
            <person name="Yamazoe A."/>
            <person name="Yamazaki S."/>
            <person name="Fujita N."/>
        </authorList>
    </citation>
    <scope>NUCLEOTIDE SEQUENCE [LARGE SCALE GENOMIC DNA]</scope>
    <source>
        <strain evidence="2 3">NBRC 100340</strain>
    </source>
</reference>
<name>K6XCA0_9MICO</name>
<keyword evidence="3" id="KW-1185">Reference proteome</keyword>
<dbReference type="EMBL" id="BAHD01000039">
    <property type="protein sequence ID" value="GAB96429.1"/>
    <property type="molecule type" value="Genomic_DNA"/>
</dbReference>
<comment type="caution">
    <text evidence="2">The sequence shown here is derived from an EMBL/GenBank/DDBJ whole genome shotgun (WGS) entry which is preliminary data.</text>
</comment>
<dbReference type="AlphaFoldDB" id="K6XCA0"/>
<evidence type="ECO:0000313" key="3">
    <source>
        <dbReference type="Proteomes" id="UP000008366"/>
    </source>
</evidence>
<feature type="signal peptide" evidence="1">
    <location>
        <begin position="1"/>
        <end position="29"/>
    </location>
</feature>